<dbReference type="OrthoDB" id="7933886at2"/>
<organism evidence="7 8">
    <name type="scientific">Rariglobus hedericola</name>
    <dbReference type="NCBI Taxonomy" id="2597822"/>
    <lineage>
        <taxon>Bacteria</taxon>
        <taxon>Pseudomonadati</taxon>
        <taxon>Verrucomicrobiota</taxon>
        <taxon>Opitutia</taxon>
        <taxon>Opitutales</taxon>
        <taxon>Opitutaceae</taxon>
        <taxon>Rariglobus</taxon>
    </lineage>
</organism>
<evidence type="ECO:0000256" key="1">
    <source>
        <dbReference type="ARBA" id="ARBA00022617"/>
    </source>
</evidence>
<protein>
    <submittedName>
        <fullName evidence="7">Cytochrome C oxidase subunit III</fullName>
    </submittedName>
</protein>
<proteinExistence type="predicted"/>
<evidence type="ECO:0000259" key="6">
    <source>
        <dbReference type="PROSITE" id="PS51007"/>
    </source>
</evidence>
<dbReference type="PROSITE" id="PS51007">
    <property type="entry name" value="CYTC"/>
    <property type="match status" value="1"/>
</dbReference>
<dbReference type="PANTHER" id="PTHR33751">
    <property type="entry name" value="CBB3-TYPE CYTOCHROME C OXIDASE SUBUNIT FIXP"/>
    <property type="match status" value="1"/>
</dbReference>
<keyword evidence="8" id="KW-1185">Reference proteome</keyword>
<name>A0A556QRC8_9BACT</name>
<keyword evidence="5" id="KW-0472">Membrane</keyword>
<keyword evidence="2 4" id="KW-0479">Metal-binding</keyword>
<evidence type="ECO:0000313" key="7">
    <source>
        <dbReference type="EMBL" id="TSJ79197.1"/>
    </source>
</evidence>
<dbReference type="Pfam" id="PF13442">
    <property type="entry name" value="Cytochrome_CBB3"/>
    <property type="match status" value="1"/>
</dbReference>
<dbReference type="InterPro" id="IPR009056">
    <property type="entry name" value="Cyt_c-like_dom"/>
</dbReference>
<dbReference type="GO" id="GO:0046872">
    <property type="term" value="F:metal ion binding"/>
    <property type="evidence" value="ECO:0007669"/>
    <property type="project" value="UniProtKB-KW"/>
</dbReference>
<feature type="domain" description="Cytochrome c" evidence="6">
    <location>
        <begin position="96"/>
        <end position="175"/>
    </location>
</feature>
<dbReference type="InterPro" id="IPR032858">
    <property type="entry name" value="CcoP_N"/>
</dbReference>
<dbReference type="Gene3D" id="1.10.760.10">
    <property type="entry name" value="Cytochrome c-like domain"/>
    <property type="match status" value="1"/>
</dbReference>
<dbReference type="RefSeq" id="WP_144229540.1">
    <property type="nucleotide sequence ID" value="NZ_CBCRVV010000018.1"/>
</dbReference>
<dbReference type="InterPro" id="IPR038414">
    <property type="entry name" value="CcoP_N_sf"/>
</dbReference>
<keyword evidence="3 4" id="KW-0408">Iron</keyword>
<keyword evidence="1 4" id="KW-0349">Heme</keyword>
<accession>A0A556QRC8</accession>
<dbReference type="GO" id="GO:0020037">
    <property type="term" value="F:heme binding"/>
    <property type="evidence" value="ECO:0007669"/>
    <property type="project" value="InterPro"/>
</dbReference>
<keyword evidence="5" id="KW-0812">Transmembrane</keyword>
<dbReference type="Proteomes" id="UP000315648">
    <property type="component" value="Unassembled WGS sequence"/>
</dbReference>
<dbReference type="Gene3D" id="6.10.280.130">
    <property type="match status" value="1"/>
</dbReference>
<gene>
    <name evidence="7" type="ORF">FPL22_07860</name>
</gene>
<feature type="transmembrane region" description="Helical" evidence="5">
    <location>
        <begin position="33"/>
        <end position="51"/>
    </location>
</feature>
<dbReference type="AlphaFoldDB" id="A0A556QRC8"/>
<sequence length="178" mass="19604">MNPNKPESIPGEDPIREHVFDGIAEYDRRLPNWWLATLYAGIVFAILYWMVTQHFSHATDETRLAVEMQRIEAEKISNSGGVLDDATLWKMSRNPVFVEAGRATFQSTCASCHNAALTGGIGPNLIDSIWIHGGTPIDVLRTINEGVPAKGMPTWGPVLGGKKVSEVTAFILSHHQEP</sequence>
<dbReference type="Pfam" id="PF14715">
    <property type="entry name" value="FixP_N"/>
    <property type="match status" value="1"/>
</dbReference>
<comment type="caution">
    <text evidence="7">The sequence shown here is derived from an EMBL/GenBank/DDBJ whole genome shotgun (WGS) entry which is preliminary data.</text>
</comment>
<dbReference type="InterPro" id="IPR036909">
    <property type="entry name" value="Cyt_c-like_dom_sf"/>
</dbReference>
<dbReference type="EMBL" id="VMBG01000001">
    <property type="protein sequence ID" value="TSJ79197.1"/>
    <property type="molecule type" value="Genomic_DNA"/>
</dbReference>
<dbReference type="InterPro" id="IPR050597">
    <property type="entry name" value="Cytochrome_c_Oxidase_Subunit"/>
</dbReference>
<reference evidence="7 8" key="1">
    <citation type="submission" date="2019-07" db="EMBL/GenBank/DDBJ databases">
        <title>Description of 53C-WASEF.</title>
        <authorList>
            <person name="Pitt A."/>
            <person name="Hahn M.W."/>
        </authorList>
    </citation>
    <scope>NUCLEOTIDE SEQUENCE [LARGE SCALE GENOMIC DNA]</scope>
    <source>
        <strain evidence="7 8">53C-WASEF</strain>
    </source>
</reference>
<dbReference type="SUPFAM" id="SSF46626">
    <property type="entry name" value="Cytochrome c"/>
    <property type="match status" value="1"/>
</dbReference>
<evidence type="ECO:0000313" key="8">
    <source>
        <dbReference type="Proteomes" id="UP000315648"/>
    </source>
</evidence>
<dbReference type="GO" id="GO:0009055">
    <property type="term" value="F:electron transfer activity"/>
    <property type="evidence" value="ECO:0007669"/>
    <property type="project" value="InterPro"/>
</dbReference>
<evidence type="ECO:0000256" key="5">
    <source>
        <dbReference type="SAM" id="Phobius"/>
    </source>
</evidence>
<evidence type="ECO:0000256" key="2">
    <source>
        <dbReference type="ARBA" id="ARBA00022723"/>
    </source>
</evidence>
<evidence type="ECO:0000256" key="3">
    <source>
        <dbReference type="ARBA" id="ARBA00023004"/>
    </source>
</evidence>
<dbReference type="PANTHER" id="PTHR33751:SF1">
    <property type="entry name" value="CBB3-TYPE CYTOCHROME C OXIDASE SUBUNIT FIXP"/>
    <property type="match status" value="1"/>
</dbReference>
<evidence type="ECO:0000256" key="4">
    <source>
        <dbReference type="PROSITE-ProRule" id="PRU00433"/>
    </source>
</evidence>
<keyword evidence="5" id="KW-1133">Transmembrane helix</keyword>